<accession>A0A521D737</accession>
<dbReference type="Pfam" id="PF01978">
    <property type="entry name" value="TrmB"/>
    <property type="match status" value="1"/>
</dbReference>
<dbReference type="SUPFAM" id="SSF46785">
    <property type="entry name" value="Winged helix' DNA-binding domain"/>
    <property type="match status" value="1"/>
</dbReference>
<dbReference type="InterPro" id="IPR036390">
    <property type="entry name" value="WH_DNA-bd_sf"/>
</dbReference>
<dbReference type="Proteomes" id="UP000317315">
    <property type="component" value="Unassembled WGS sequence"/>
</dbReference>
<dbReference type="InterPro" id="IPR002831">
    <property type="entry name" value="Tscrpt_reg_TrmB_N"/>
</dbReference>
<evidence type="ECO:0000313" key="2">
    <source>
        <dbReference type="EMBL" id="SMO67517.1"/>
    </source>
</evidence>
<evidence type="ECO:0000313" key="3">
    <source>
        <dbReference type="Proteomes" id="UP000317315"/>
    </source>
</evidence>
<dbReference type="EMBL" id="FXTM01000017">
    <property type="protein sequence ID" value="SMO67517.1"/>
    <property type="molecule type" value="Genomic_DNA"/>
</dbReference>
<dbReference type="AlphaFoldDB" id="A0A521D737"/>
<dbReference type="InterPro" id="IPR051797">
    <property type="entry name" value="TrmB-like"/>
</dbReference>
<dbReference type="PANTHER" id="PTHR34293">
    <property type="entry name" value="HTH-TYPE TRANSCRIPTIONAL REGULATOR TRMBL2"/>
    <property type="match status" value="1"/>
</dbReference>
<feature type="domain" description="Transcription regulator TrmB N-terminal" evidence="1">
    <location>
        <begin position="4"/>
        <end position="70"/>
    </location>
</feature>
<dbReference type="InterPro" id="IPR036388">
    <property type="entry name" value="WH-like_DNA-bd_sf"/>
</dbReference>
<organism evidence="2 3">
    <name type="scientific">Balnearium lithotrophicum</name>
    <dbReference type="NCBI Taxonomy" id="223788"/>
    <lineage>
        <taxon>Bacteria</taxon>
        <taxon>Pseudomonadati</taxon>
        <taxon>Aquificota</taxon>
        <taxon>Aquificia</taxon>
        <taxon>Desulfurobacteriales</taxon>
        <taxon>Desulfurobacteriaceae</taxon>
        <taxon>Balnearium</taxon>
    </lineage>
</organism>
<dbReference type="PANTHER" id="PTHR34293:SF1">
    <property type="entry name" value="HTH-TYPE TRANSCRIPTIONAL REGULATOR TRMBL2"/>
    <property type="match status" value="1"/>
</dbReference>
<sequence>MKLLKEFGLNSYEAKAYISLLTISRGTATEISGRSGVPPQRIYDSLKGLEEKGFVHSINEKPKVYIPVPVREALLGRIYHLKTEFEKREKFLRKLIGEIEELLPKGDERESFTGVINIVGEESIVSKAVNLISEAKEFLWIAGVRPLFKFGCRGNLDRYLNPSVKLTAVGIFDFPCKNEIKKLGGVYIEREVKLPYLLIADGEKAMIVYSNSSALFTENPSVIEPFKVYFESLLR</sequence>
<proteinExistence type="predicted"/>
<dbReference type="Gene3D" id="1.10.10.10">
    <property type="entry name" value="Winged helix-like DNA-binding domain superfamily/Winged helix DNA-binding domain"/>
    <property type="match status" value="1"/>
</dbReference>
<keyword evidence="3" id="KW-1185">Reference proteome</keyword>
<gene>
    <name evidence="2" type="ORF">SAMN06269117_11743</name>
</gene>
<evidence type="ECO:0000259" key="1">
    <source>
        <dbReference type="Pfam" id="PF01978"/>
    </source>
</evidence>
<protein>
    <submittedName>
        <fullName evidence="2">Sugar-specific transcriptional regulator TrmB</fullName>
    </submittedName>
</protein>
<reference evidence="2 3" key="1">
    <citation type="submission" date="2017-05" db="EMBL/GenBank/DDBJ databases">
        <authorList>
            <person name="Varghese N."/>
            <person name="Submissions S."/>
        </authorList>
    </citation>
    <scope>NUCLEOTIDE SEQUENCE [LARGE SCALE GENOMIC DNA]</scope>
    <source>
        <strain evidence="2 3">DSM 16304</strain>
    </source>
</reference>
<name>A0A521D737_9BACT</name>